<dbReference type="Proteomes" id="UP001165962">
    <property type="component" value="Unassembled WGS sequence"/>
</dbReference>
<evidence type="ECO:0000313" key="3">
    <source>
        <dbReference type="Proteomes" id="UP001165962"/>
    </source>
</evidence>
<reference evidence="2" key="1">
    <citation type="submission" date="2020-03" db="EMBL/GenBank/DDBJ databases">
        <title>Draft sequencing of Paenibacilllus sp. S3N08.</title>
        <authorList>
            <person name="Kim D.-U."/>
        </authorList>
    </citation>
    <scope>NUCLEOTIDE SEQUENCE</scope>
    <source>
        <strain evidence="2">S3N08</strain>
    </source>
</reference>
<name>A0ABX0JD35_9BACL</name>
<evidence type="ECO:0000256" key="1">
    <source>
        <dbReference type="SAM" id="MobiDB-lite"/>
    </source>
</evidence>
<gene>
    <name evidence="2" type="ORF">G9U52_18480</name>
</gene>
<accession>A0ABX0JD35</accession>
<protein>
    <recommendedName>
        <fullName evidence="4">DUF2188 domain-containing protein</fullName>
    </recommendedName>
</protein>
<organism evidence="2 3">
    <name type="scientific">Paenibacillus agricola</name>
    <dbReference type="NCBI Taxonomy" id="2716264"/>
    <lineage>
        <taxon>Bacteria</taxon>
        <taxon>Bacillati</taxon>
        <taxon>Bacillota</taxon>
        <taxon>Bacilli</taxon>
        <taxon>Bacillales</taxon>
        <taxon>Paenibacillaceae</taxon>
        <taxon>Paenibacillus</taxon>
    </lineage>
</organism>
<dbReference type="RefSeq" id="WP_166152112.1">
    <property type="nucleotide sequence ID" value="NZ_JAAOIW010000006.1"/>
</dbReference>
<comment type="caution">
    <text evidence="2">The sequence shown here is derived from an EMBL/GenBank/DDBJ whole genome shotgun (WGS) entry which is preliminary data.</text>
</comment>
<evidence type="ECO:0000313" key="2">
    <source>
        <dbReference type="EMBL" id="NHN31826.1"/>
    </source>
</evidence>
<feature type="region of interest" description="Disordered" evidence="1">
    <location>
        <begin position="47"/>
        <end position="72"/>
    </location>
</feature>
<keyword evidence="3" id="KW-1185">Reference proteome</keyword>
<proteinExistence type="predicted"/>
<feature type="compositionally biased region" description="Basic and acidic residues" evidence="1">
    <location>
        <begin position="47"/>
        <end position="63"/>
    </location>
</feature>
<sequence>MPWRKNDYPVSMKNLSPRIREKAVEIANALLKDGYEEGRAIAIATAKAKEWDEEHPKEGDGQQEHSSNLHKT</sequence>
<dbReference type="EMBL" id="JAAOIW010000006">
    <property type="protein sequence ID" value="NHN31826.1"/>
    <property type="molecule type" value="Genomic_DNA"/>
</dbReference>
<evidence type="ECO:0008006" key="4">
    <source>
        <dbReference type="Google" id="ProtNLM"/>
    </source>
</evidence>